<evidence type="ECO:0000313" key="2">
    <source>
        <dbReference type="EMBL" id="MDT8332300.1"/>
    </source>
</evidence>
<dbReference type="PANTHER" id="PTHR43581:SF2">
    <property type="entry name" value="EXCINUCLEASE ATPASE SUBUNIT"/>
    <property type="match status" value="1"/>
</dbReference>
<sequence length="391" mass="44269">MQMRVKSISLTNIGCFPEMHLVFNDRSNIICGTNGIGKTTILDAIASVFASWTAQSIKRSGFDKGHINLSVLHEGEEKSISFVTERFLRDEGKHAEGGMPNAANKILYIKSSRDILYHKMPHIGRDPEKNNNNYMTEAGAGVSNTDLKNWLANRYLFSRQHDISLTDAQSKNFELAVKSFSILDPEIKFKAVLASDFNVMVETPDGIIPFEYLSSGYRAIFYIILGIIKEVEYRDKNNAAENFNGLFLIDEIELHLHPEWQRKVISIIEKVFPCAQLIITTHSPHVVQSATPDQLIVISRDEYNLPSVHPVQQGRFGFQGWTIEEILTDVMKLSSTQSEQYTEILKEFDSALEREDGIVLQEKLDLLLEMLHPLNPTRKLFTLQAAPVLGK</sequence>
<dbReference type="SMART" id="SM00382">
    <property type="entry name" value="AAA"/>
    <property type="match status" value="1"/>
</dbReference>
<dbReference type="InterPro" id="IPR038729">
    <property type="entry name" value="Rad50/SbcC_AAA"/>
</dbReference>
<protein>
    <submittedName>
        <fullName evidence="2">AAA family ATPase</fullName>
    </submittedName>
</protein>
<keyword evidence="3" id="KW-1185">Reference proteome</keyword>
<dbReference type="EMBL" id="JAVVDO010000025">
    <property type="protein sequence ID" value="MDT8332300.1"/>
    <property type="molecule type" value="Genomic_DNA"/>
</dbReference>
<accession>A0ABU3MI21</accession>
<dbReference type="InterPro" id="IPR051396">
    <property type="entry name" value="Bact_Antivir_Def_Nuclease"/>
</dbReference>
<dbReference type="Gene3D" id="3.40.50.300">
    <property type="entry name" value="P-loop containing nucleotide triphosphate hydrolases"/>
    <property type="match status" value="1"/>
</dbReference>
<dbReference type="PANTHER" id="PTHR43581">
    <property type="entry name" value="ATP/GTP PHOSPHATASE"/>
    <property type="match status" value="1"/>
</dbReference>
<dbReference type="Pfam" id="PF13175">
    <property type="entry name" value="AAA_15"/>
    <property type="match status" value="1"/>
</dbReference>
<reference evidence="2 3" key="1">
    <citation type="journal article" date="2019" name="Microb. Pathog.">
        <title>Comparison of VITEK 2, MALDI-TOF MS, 16S rRNA gene sequencing, and whole-genome sequencing for identification of Roseomonas mucosa.</title>
        <authorList>
            <person name="Rudolph W.W."/>
            <person name="Gunzer F."/>
            <person name="Trauth M."/>
            <person name="Bunk B."/>
            <person name="Bigge R."/>
            <person name="Schrottner P."/>
        </authorList>
    </citation>
    <scope>NUCLEOTIDE SEQUENCE [LARGE SCALE GENOMIC DNA]</scope>
    <source>
        <strain evidence="2 3">DSM 103800</strain>
    </source>
</reference>
<dbReference type="RefSeq" id="WP_314282918.1">
    <property type="nucleotide sequence ID" value="NZ_JAVVDO010000025.1"/>
</dbReference>
<dbReference type="InterPro" id="IPR041685">
    <property type="entry name" value="AAA_GajA/Old/RecF-like"/>
</dbReference>
<feature type="domain" description="AAA+ ATPase" evidence="1">
    <location>
        <begin position="24"/>
        <end position="302"/>
    </location>
</feature>
<comment type="caution">
    <text evidence="2">The sequence shown here is derived from an EMBL/GenBank/DDBJ whole genome shotgun (WGS) entry which is preliminary data.</text>
</comment>
<organism evidence="2 3">
    <name type="scientific">Roseomonas gilardii</name>
    <dbReference type="NCBI Taxonomy" id="257708"/>
    <lineage>
        <taxon>Bacteria</taxon>
        <taxon>Pseudomonadati</taxon>
        <taxon>Pseudomonadota</taxon>
        <taxon>Alphaproteobacteria</taxon>
        <taxon>Acetobacterales</taxon>
        <taxon>Roseomonadaceae</taxon>
        <taxon>Roseomonas</taxon>
    </lineage>
</organism>
<dbReference type="SUPFAM" id="SSF52540">
    <property type="entry name" value="P-loop containing nucleoside triphosphate hydrolases"/>
    <property type="match status" value="1"/>
</dbReference>
<dbReference type="Proteomes" id="UP001258945">
    <property type="component" value="Unassembled WGS sequence"/>
</dbReference>
<dbReference type="InterPro" id="IPR003593">
    <property type="entry name" value="AAA+_ATPase"/>
</dbReference>
<evidence type="ECO:0000313" key="3">
    <source>
        <dbReference type="Proteomes" id="UP001258945"/>
    </source>
</evidence>
<evidence type="ECO:0000259" key="1">
    <source>
        <dbReference type="SMART" id="SM00382"/>
    </source>
</evidence>
<name>A0ABU3MI21_9PROT</name>
<gene>
    <name evidence="2" type="ORF">RQ831_14660</name>
</gene>
<dbReference type="InterPro" id="IPR027417">
    <property type="entry name" value="P-loop_NTPase"/>
</dbReference>
<proteinExistence type="predicted"/>
<dbReference type="Pfam" id="PF13476">
    <property type="entry name" value="AAA_23"/>
    <property type="match status" value="1"/>
</dbReference>